<dbReference type="InterPro" id="IPR029460">
    <property type="entry name" value="DNAPol_HHH"/>
</dbReference>
<keyword evidence="12" id="KW-0239">DNA-directed DNA polymerase</keyword>
<evidence type="ECO:0000259" key="17">
    <source>
        <dbReference type="SMART" id="SM00481"/>
    </source>
</evidence>
<keyword evidence="11" id="KW-0227">DNA damage</keyword>
<dbReference type="SMART" id="SM00481">
    <property type="entry name" value="POLIIIAc"/>
    <property type="match status" value="1"/>
</dbReference>
<keyword evidence="10" id="KW-0235">DNA replication</keyword>
<dbReference type="Gene3D" id="1.10.150.870">
    <property type="match status" value="1"/>
</dbReference>
<dbReference type="InterPro" id="IPR011708">
    <property type="entry name" value="DNA_pol3_alpha_NTPase_dom"/>
</dbReference>
<evidence type="ECO:0000256" key="1">
    <source>
        <dbReference type="ARBA" id="ARBA00004496"/>
    </source>
</evidence>
<dbReference type="PANTHER" id="PTHR32294">
    <property type="entry name" value="DNA POLYMERASE III SUBUNIT ALPHA"/>
    <property type="match status" value="1"/>
</dbReference>
<evidence type="ECO:0000313" key="19">
    <source>
        <dbReference type="Proteomes" id="UP001332192"/>
    </source>
</evidence>
<dbReference type="InterPro" id="IPR041931">
    <property type="entry name" value="DNA_pol3_alpha_thumb_dom"/>
</dbReference>
<evidence type="ECO:0000256" key="5">
    <source>
        <dbReference type="ARBA" id="ARBA00017273"/>
    </source>
</evidence>
<dbReference type="NCBIfam" id="NF004225">
    <property type="entry name" value="PRK05672.1"/>
    <property type="match status" value="1"/>
</dbReference>
<keyword evidence="8 18" id="KW-0808">Transferase</keyword>
<name>A0ABZ1BYV4_9FIRM</name>
<evidence type="ECO:0000256" key="10">
    <source>
        <dbReference type="ARBA" id="ARBA00022705"/>
    </source>
</evidence>
<gene>
    <name evidence="18" type="ORF">U7230_01855</name>
</gene>
<dbReference type="Gene3D" id="1.10.10.1600">
    <property type="entry name" value="Bacterial DNA polymerase III alpha subunit, thumb domain"/>
    <property type="match status" value="1"/>
</dbReference>
<dbReference type="PANTHER" id="PTHR32294:SF4">
    <property type="entry name" value="ERROR-PRONE DNA POLYMERASE"/>
    <property type="match status" value="1"/>
</dbReference>
<evidence type="ECO:0000256" key="14">
    <source>
        <dbReference type="ARBA" id="ARBA00025611"/>
    </source>
</evidence>
<dbReference type="RefSeq" id="WP_324717048.1">
    <property type="nucleotide sequence ID" value="NZ_CP141615.1"/>
</dbReference>
<evidence type="ECO:0000256" key="8">
    <source>
        <dbReference type="ARBA" id="ARBA00022679"/>
    </source>
</evidence>
<dbReference type="CDD" id="cd04485">
    <property type="entry name" value="DnaE_OBF"/>
    <property type="match status" value="1"/>
</dbReference>
<dbReference type="EMBL" id="CP141615">
    <property type="protein sequence ID" value="WRP17778.1"/>
    <property type="molecule type" value="Genomic_DNA"/>
</dbReference>
<evidence type="ECO:0000256" key="6">
    <source>
        <dbReference type="ARBA" id="ARBA00019114"/>
    </source>
</evidence>
<evidence type="ECO:0000256" key="3">
    <source>
        <dbReference type="ARBA" id="ARBA00009496"/>
    </source>
</evidence>
<comment type="function">
    <text evidence="14">DNA polymerase III is a complex, multichain enzyme responsible for most of the replicative synthesis in bacteria. This DNA polymerase also exhibits 3' to 5' exonuclease activity. The alpha chain is the DNA polymerase.</text>
</comment>
<evidence type="ECO:0000256" key="11">
    <source>
        <dbReference type="ARBA" id="ARBA00022763"/>
    </source>
</evidence>
<evidence type="ECO:0000313" key="18">
    <source>
        <dbReference type="EMBL" id="WRP17778.1"/>
    </source>
</evidence>
<dbReference type="Proteomes" id="UP001332192">
    <property type="component" value="Chromosome"/>
</dbReference>
<reference evidence="18 19" key="1">
    <citation type="journal article" date="2024" name="Front. Microbiol.">
        <title>Novel thermophilic genera Geochorda gen. nov. and Carboxydochorda gen. nov. from the deep terrestrial subsurface reveal the ecophysiological diversity in the class Limnochordia.</title>
        <authorList>
            <person name="Karnachuk O.V."/>
            <person name="Lukina A.P."/>
            <person name="Avakyan M.R."/>
            <person name="Kadnikov V.V."/>
            <person name="Begmatov S."/>
            <person name="Beletsky A.V."/>
            <person name="Vlasova K.G."/>
            <person name="Novikov A.A."/>
            <person name="Shcherbakova V.A."/>
            <person name="Mardanov A.V."/>
            <person name="Ravin N.V."/>
        </authorList>
    </citation>
    <scope>NUCLEOTIDE SEQUENCE [LARGE SCALE GENOMIC DNA]</scope>
    <source>
        <strain evidence="18 19">L945</strain>
    </source>
</reference>
<dbReference type="EC" id="2.7.7.7" evidence="4"/>
<evidence type="ECO:0000256" key="13">
    <source>
        <dbReference type="ARBA" id="ARBA00023204"/>
    </source>
</evidence>
<dbReference type="Gene3D" id="3.20.20.140">
    <property type="entry name" value="Metal-dependent hydrolases"/>
    <property type="match status" value="1"/>
</dbReference>
<feature type="domain" description="Polymerase/histidinol phosphatase N-terminal" evidence="17">
    <location>
        <begin position="9"/>
        <end position="76"/>
    </location>
</feature>
<dbReference type="InterPro" id="IPR016195">
    <property type="entry name" value="Pol/histidinol_Pase-like"/>
</dbReference>
<comment type="catalytic activity">
    <reaction evidence="15">
        <text>DNA(n) + a 2'-deoxyribonucleoside 5'-triphosphate = DNA(n+1) + diphosphate</text>
        <dbReference type="Rhea" id="RHEA:22508"/>
        <dbReference type="Rhea" id="RHEA-COMP:17339"/>
        <dbReference type="Rhea" id="RHEA-COMP:17340"/>
        <dbReference type="ChEBI" id="CHEBI:33019"/>
        <dbReference type="ChEBI" id="CHEBI:61560"/>
        <dbReference type="ChEBI" id="CHEBI:173112"/>
        <dbReference type="EC" id="2.7.7.7"/>
    </reaction>
</comment>
<comment type="similarity">
    <text evidence="2">Belongs to the DNA polymerase type-C family. DnaE2 subfamily.</text>
</comment>
<protein>
    <recommendedName>
        <fullName evidence="6">DNA polymerase III subunit alpha</fullName>
        <ecNumber evidence="4">2.7.7.7</ecNumber>
    </recommendedName>
    <alternativeName>
        <fullName evidence="5">Error-prone DNA polymerase</fullName>
    </alternativeName>
</protein>
<accession>A0ABZ1BYV4</accession>
<dbReference type="InterPro" id="IPR004365">
    <property type="entry name" value="NA-bd_OB_tRNA"/>
</dbReference>
<dbReference type="Pfam" id="PF14579">
    <property type="entry name" value="HHH_6"/>
    <property type="match status" value="1"/>
</dbReference>
<keyword evidence="13" id="KW-0234">DNA repair</keyword>
<dbReference type="InterPro" id="IPR004013">
    <property type="entry name" value="PHP_dom"/>
</dbReference>
<dbReference type="Pfam" id="PF07733">
    <property type="entry name" value="DNA_pol3_alpha"/>
    <property type="match status" value="1"/>
</dbReference>
<evidence type="ECO:0000256" key="16">
    <source>
        <dbReference type="SAM" id="MobiDB-lite"/>
    </source>
</evidence>
<evidence type="ECO:0000256" key="4">
    <source>
        <dbReference type="ARBA" id="ARBA00012417"/>
    </source>
</evidence>
<dbReference type="InterPro" id="IPR003141">
    <property type="entry name" value="Pol/His_phosphatase_N"/>
</dbReference>
<dbReference type="Pfam" id="PF02811">
    <property type="entry name" value="PHP"/>
    <property type="match status" value="1"/>
</dbReference>
<evidence type="ECO:0000256" key="15">
    <source>
        <dbReference type="ARBA" id="ARBA00049244"/>
    </source>
</evidence>
<dbReference type="GO" id="GO:0003887">
    <property type="term" value="F:DNA-directed DNA polymerase activity"/>
    <property type="evidence" value="ECO:0007669"/>
    <property type="project" value="UniProtKB-EC"/>
</dbReference>
<feature type="region of interest" description="Disordered" evidence="16">
    <location>
        <begin position="1049"/>
        <end position="1088"/>
    </location>
</feature>
<proteinExistence type="inferred from homology"/>
<dbReference type="NCBIfam" id="TIGR00594">
    <property type="entry name" value="polc"/>
    <property type="match status" value="1"/>
</dbReference>
<sequence length="1088" mass="120303">MPREASPFVHLHVHTPFSFLDGGSSIESLLDRAAATGMPALAVTDHDTLSGAVRFVRQARARGIKAVVGAELTMEDGRHLTLLACNRSGYANLCQILTDAHLSAPRRSPRARWATLAARREGLIALSGCSRRGVAAVPARMGKAEEALQALRQLREIFGENAYVEVQDLRLPGSRRLARQLVEMARRLGMEVVATNDVHYARKADFPVHDVLTCVRTLTRLESVHPERALNAEQYLKAPHEMAELFSDVPEALRNSQAIADRCEDHVVPLGERLFPSYPVPPGETPSSLLRRLTYQGAEQRYGRLTEPIRRRLDHELRIIEALGVADYFLVVWEIVRYARSRGIRTSGRGSAADSAVAYALGLTDVDAIARGLLFERFLSLERAQYPDIDIDFDARRRDEVAAYVYRRFGPEHVASVATYNTFQARSALRDLGKAMGYPPGEIDALARRFPSIPADAVRQAAVRLPELRNSGLLEPLPGQSGHRYELLFDLAEAVAGFPRHLGTHLGGLILSRDPIARLVPLQMAAKGVVVAQFDKDDVEAMGFIKLDLLSLRALGAVEDAVRQIQEQPGQEGSTFDYERIPLDDPETYRMLHQGQTVGVFQLESPAQRALQSRLGASQIEDIVASVALIRPGPIKGHMVEPFIARRHGLEPIRYAHPALERILRKTFGVVLYQEQVIEIATEVAGFTPGEADRLRRAMTRFRSQREMEEIGRLFVQQAVARGVAPGVAETIFSYIAGYAGYGFCEAHAAAFATTAYKTAYLLRHYPAEFFAALLNNQPMGFYPPHTLITEARRRGVAVVGPDIRTSGVDYEIVRVAGDGHALPAPVIRVPLKVIRGVGEAGARTIVAERERGGPFRCLYDFCRRVDLPQDAVEALIEAGAFDTLYPNRRALLWDLPRILAAARRPPHRAGGELPLPPVSTAPASIRDFSPFQRTALELHAMGFSPSMHVLEHFRERLRRQGVITTREAGMRPKGEEVRVAGLAIRPHRPPTRSGRTVVFLTLEDEEGLLDVTVFEDVYQRWGHHIFTRPALIVTGIIERRGQGVSLTAREAHPLPLDPPDEEPPAPLPGQAPPRDAGTSRTAPAPAR</sequence>
<evidence type="ECO:0000256" key="7">
    <source>
        <dbReference type="ARBA" id="ARBA00022490"/>
    </source>
</evidence>
<evidence type="ECO:0000256" key="9">
    <source>
        <dbReference type="ARBA" id="ARBA00022695"/>
    </source>
</evidence>
<keyword evidence="9 18" id="KW-0548">Nucleotidyltransferase</keyword>
<organism evidence="18 19">
    <name type="scientific">Carboxydichorda subterranea</name>
    <dbReference type="NCBI Taxonomy" id="3109565"/>
    <lineage>
        <taxon>Bacteria</taxon>
        <taxon>Bacillati</taxon>
        <taxon>Bacillota</taxon>
        <taxon>Limnochordia</taxon>
        <taxon>Limnochordales</taxon>
        <taxon>Geochordaceae</taxon>
        <taxon>Carboxydichorda</taxon>
    </lineage>
</organism>
<keyword evidence="7" id="KW-0963">Cytoplasm</keyword>
<evidence type="ECO:0000256" key="2">
    <source>
        <dbReference type="ARBA" id="ARBA00007391"/>
    </source>
</evidence>
<dbReference type="InterPro" id="IPR004805">
    <property type="entry name" value="DnaE2/DnaE/PolC"/>
</dbReference>
<dbReference type="Pfam" id="PF17657">
    <property type="entry name" value="DNA_pol3_finger"/>
    <property type="match status" value="1"/>
</dbReference>
<comment type="subcellular location">
    <subcellularLocation>
        <location evidence="1">Cytoplasm</location>
    </subcellularLocation>
</comment>
<comment type="similarity">
    <text evidence="3">Belongs to the DNA polymerase type-C family. DnaE subfamily.</text>
</comment>
<evidence type="ECO:0000256" key="12">
    <source>
        <dbReference type="ARBA" id="ARBA00022932"/>
    </source>
</evidence>
<dbReference type="InterPro" id="IPR040982">
    <property type="entry name" value="DNA_pol3_finger"/>
</dbReference>
<dbReference type="Pfam" id="PF01336">
    <property type="entry name" value="tRNA_anti-codon"/>
    <property type="match status" value="1"/>
</dbReference>
<dbReference type="SUPFAM" id="SSF89550">
    <property type="entry name" value="PHP domain-like"/>
    <property type="match status" value="1"/>
</dbReference>
<keyword evidence="19" id="KW-1185">Reference proteome</keyword>